<keyword evidence="9 12" id="KW-0333">Golgi apparatus</keyword>
<keyword evidence="8 12" id="KW-1133">Transmembrane helix</keyword>
<dbReference type="PANTHER" id="PTHR48438">
    <property type="entry name" value="ALPHA-(1,3)-FUCOSYLTRANSFERASE C-RELATED"/>
    <property type="match status" value="1"/>
</dbReference>
<dbReference type="SUPFAM" id="SSF53756">
    <property type="entry name" value="UDP-Glycosyltransferase/glycogen phosphorylase"/>
    <property type="match status" value="1"/>
</dbReference>
<dbReference type="GO" id="GO:0032580">
    <property type="term" value="C:Golgi cisterna membrane"/>
    <property type="evidence" value="ECO:0007669"/>
    <property type="project" value="UniProtKB-SubCell"/>
</dbReference>
<keyword evidence="10 12" id="KW-0472">Membrane</keyword>
<comment type="similarity">
    <text evidence="3 12">Belongs to the glycosyltransferase 10 family.</text>
</comment>
<comment type="subcellular location">
    <subcellularLocation>
        <location evidence="1 12">Golgi apparatus</location>
        <location evidence="1 12">Golgi stack membrane</location>
        <topology evidence="1 12">Single-pass type II membrane protein</topology>
    </subcellularLocation>
</comment>
<dbReference type="InterPro" id="IPR055270">
    <property type="entry name" value="Glyco_tran_10_C"/>
</dbReference>
<evidence type="ECO:0000256" key="6">
    <source>
        <dbReference type="ARBA" id="ARBA00022692"/>
    </source>
</evidence>
<dbReference type="InterPro" id="IPR031481">
    <property type="entry name" value="Glyco_tran_10_N"/>
</dbReference>
<evidence type="ECO:0000259" key="13">
    <source>
        <dbReference type="Pfam" id="PF00852"/>
    </source>
</evidence>
<dbReference type="Proteomes" id="UP000694925">
    <property type="component" value="Unplaced"/>
</dbReference>
<dbReference type="InterPro" id="IPR001503">
    <property type="entry name" value="Glyco_trans_10"/>
</dbReference>
<keyword evidence="5 12" id="KW-0808">Transferase</keyword>
<feature type="transmembrane region" description="Helical" evidence="12">
    <location>
        <begin position="12"/>
        <end position="31"/>
    </location>
</feature>
<organism evidence="15 17">
    <name type="scientific">Ceratina calcarata</name>
    <dbReference type="NCBI Taxonomy" id="156304"/>
    <lineage>
        <taxon>Eukaryota</taxon>
        <taxon>Metazoa</taxon>
        <taxon>Ecdysozoa</taxon>
        <taxon>Arthropoda</taxon>
        <taxon>Hexapoda</taxon>
        <taxon>Insecta</taxon>
        <taxon>Pterygota</taxon>
        <taxon>Neoptera</taxon>
        <taxon>Endopterygota</taxon>
        <taxon>Hymenoptera</taxon>
        <taxon>Apocrita</taxon>
        <taxon>Aculeata</taxon>
        <taxon>Apoidea</taxon>
        <taxon>Anthophila</taxon>
        <taxon>Apidae</taxon>
        <taxon>Ceratina</taxon>
        <taxon>Zadontomerus</taxon>
    </lineage>
</organism>
<evidence type="ECO:0000313" key="17">
    <source>
        <dbReference type="RefSeq" id="XP_026670075.1"/>
    </source>
</evidence>
<dbReference type="Pfam" id="PF17039">
    <property type="entry name" value="Glyco_tran_10_N"/>
    <property type="match status" value="1"/>
</dbReference>
<dbReference type="GO" id="GO:0008417">
    <property type="term" value="F:fucosyltransferase activity"/>
    <property type="evidence" value="ECO:0007669"/>
    <property type="project" value="InterPro"/>
</dbReference>
<dbReference type="RefSeq" id="XP_017881592.1">
    <property type="nucleotide sequence ID" value="XM_018026103.2"/>
</dbReference>
<sequence length="400" mass="47833">MKLWIVDKTRLFMVLSMFTFTLYILSFYFNFTIYDLLRFKRITVEYSRLTNTTKKILFWNTMFGDKTFYMGDGDVFLECPVNNCYATYDRDYVDLVEFDAVLFHANELEISDLPERRSPWQWYVFVNLESPTNRPLINNFYEDYFNLTMTYRLDSDITWNYGIVRDANNERIVAPSKNPVWNAFNNQLGEHEKVEESKNIRRKTKPIVWFVSNCMAESGREKYVNELAKYMQVDVYGKCGRMSCPFSKDCFAEVTEPNYFFYLSFENSLCNDYVTEKLYNALRYDVVPIVYSGANYSLFAPPRSYINVLDFDSPRDLAKYLKKLIENPKEYNEFFAWKRYYKIDSGTQQAACDLCKLLHERKEPQMYNRMTEWYSESKCPLQKFLNYQGYITGSIIKRKD</sequence>
<protein>
    <recommendedName>
        <fullName evidence="12">Fucosyltransferase</fullName>
        <ecNumber evidence="12">2.4.1.-</ecNumber>
    </recommendedName>
</protein>
<feature type="domain" description="Fucosyltransferase C-terminal" evidence="13">
    <location>
        <begin position="201"/>
        <end position="373"/>
    </location>
</feature>
<evidence type="ECO:0000256" key="7">
    <source>
        <dbReference type="ARBA" id="ARBA00022968"/>
    </source>
</evidence>
<dbReference type="AlphaFoldDB" id="A0AAJ7WC67"/>
<evidence type="ECO:0000256" key="12">
    <source>
        <dbReference type="RuleBase" id="RU003832"/>
    </source>
</evidence>
<feature type="domain" description="Fucosyltransferase N-terminal" evidence="14">
    <location>
        <begin position="52"/>
        <end position="162"/>
    </location>
</feature>
<evidence type="ECO:0000256" key="3">
    <source>
        <dbReference type="ARBA" id="ARBA00008919"/>
    </source>
</evidence>
<dbReference type="FunFam" id="3.40.50.11660:FF:000006">
    <property type="entry name" value="Alpha-(1,3)-fucosyltransferase C"/>
    <property type="match status" value="1"/>
</dbReference>
<evidence type="ECO:0000256" key="11">
    <source>
        <dbReference type="ARBA" id="ARBA00023180"/>
    </source>
</evidence>
<evidence type="ECO:0000313" key="18">
    <source>
        <dbReference type="RefSeq" id="XP_026670076.1"/>
    </source>
</evidence>
<evidence type="ECO:0000256" key="1">
    <source>
        <dbReference type="ARBA" id="ARBA00004447"/>
    </source>
</evidence>
<dbReference type="KEGG" id="ccal:108625809"/>
<name>A0AAJ7WC67_9HYME</name>
<dbReference type="Gene3D" id="3.40.50.11660">
    <property type="entry name" value="Glycosyl transferase family 10, C-terminal domain"/>
    <property type="match status" value="1"/>
</dbReference>
<keyword evidence="6 12" id="KW-0812">Transmembrane</keyword>
<comment type="pathway">
    <text evidence="2">Protein modification; protein glycosylation.</text>
</comment>
<keyword evidence="15" id="KW-1185">Reference proteome</keyword>
<dbReference type="EC" id="2.4.1.-" evidence="12"/>
<evidence type="ECO:0000256" key="5">
    <source>
        <dbReference type="ARBA" id="ARBA00022679"/>
    </source>
</evidence>
<dbReference type="GeneID" id="108625809"/>
<evidence type="ECO:0000256" key="2">
    <source>
        <dbReference type="ARBA" id="ARBA00004922"/>
    </source>
</evidence>
<dbReference type="InterPro" id="IPR038577">
    <property type="entry name" value="GT10-like_C_sf"/>
</dbReference>
<evidence type="ECO:0000256" key="9">
    <source>
        <dbReference type="ARBA" id="ARBA00023034"/>
    </source>
</evidence>
<reference evidence="16 17" key="1">
    <citation type="submission" date="2025-04" db="UniProtKB">
        <authorList>
            <consortium name="RefSeq"/>
        </authorList>
    </citation>
    <scope>IDENTIFICATION</scope>
    <source>
        <tissue evidence="16 17">Whole body</tissue>
    </source>
</reference>
<dbReference type="CTD" id="3355171"/>
<dbReference type="RefSeq" id="XP_026670075.1">
    <property type="nucleotide sequence ID" value="XM_026814274.1"/>
</dbReference>
<evidence type="ECO:0000256" key="10">
    <source>
        <dbReference type="ARBA" id="ARBA00023136"/>
    </source>
</evidence>
<evidence type="ECO:0000256" key="8">
    <source>
        <dbReference type="ARBA" id="ARBA00022989"/>
    </source>
</evidence>
<keyword evidence="4 12" id="KW-0328">Glycosyltransferase</keyword>
<accession>A0AAJ7WC67</accession>
<evidence type="ECO:0000313" key="15">
    <source>
        <dbReference type="Proteomes" id="UP000694925"/>
    </source>
</evidence>
<evidence type="ECO:0000313" key="16">
    <source>
        <dbReference type="RefSeq" id="XP_017881592.1"/>
    </source>
</evidence>
<keyword evidence="7" id="KW-0735">Signal-anchor</keyword>
<evidence type="ECO:0000256" key="4">
    <source>
        <dbReference type="ARBA" id="ARBA00022676"/>
    </source>
</evidence>
<gene>
    <name evidence="16 17 18" type="primary">LOC108625809</name>
</gene>
<dbReference type="PANTHER" id="PTHR48438:SF1">
    <property type="entry name" value="ALPHA-(1,3)-FUCOSYLTRANSFERASE C-RELATED"/>
    <property type="match status" value="1"/>
</dbReference>
<dbReference type="RefSeq" id="XP_026670076.1">
    <property type="nucleotide sequence ID" value="XM_026814275.1"/>
</dbReference>
<evidence type="ECO:0000259" key="14">
    <source>
        <dbReference type="Pfam" id="PF17039"/>
    </source>
</evidence>
<dbReference type="Pfam" id="PF00852">
    <property type="entry name" value="Glyco_transf_10"/>
    <property type="match status" value="1"/>
</dbReference>
<proteinExistence type="inferred from homology"/>
<keyword evidence="11" id="KW-0325">Glycoprotein</keyword>